<dbReference type="Gene3D" id="2.130.10.10">
    <property type="entry name" value="YVTN repeat-like/Quinoprotein amine dehydrogenase"/>
    <property type="match status" value="1"/>
</dbReference>
<feature type="compositionally biased region" description="Polar residues" evidence="4">
    <location>
        <begin position="166"/>
        <end position="218"/>
    </location>
</feature>
<protein>
    <submittedName>
        <fullName evidence="5">Uncharacterized protein</fullName>
    </submittedName>
</protein>
<evidence type="ECO:0000256" key="1">
    <source>
        <dbReference type="ARBA" id="ARBA00022574"/>
    </source>
</evidence>
<dbReference type="AlphaFoldDB" id="A0A2T9YDT3"/>
<dbReference type="PROSITE" id="PS50082">
    <property type="entry name" value="WD_REPEATS_2"/>
    <property type="match status" value="1"/>
</dbReference>
<feature type="region of interest" description="Disordered" evidence="4">
    <location>
        <begin position="154"/>
        <end position="218"/>
    </location>
</feature>
<dbReference type="SMART" id="SM00320">
    <property type="entry name" value="WD40"/>
    <property type="match status" value="5"/>
</dbReference>
<dbReference type="STRING" id="61424.A0A2T9YDT3"/>
<dbReference type="InterPro" id="IPR036322">
    <property type="entry name" value="WD40_repeat_dom_sf"/>
</dbReference>
<evidence type="ECO:0000313" key="6">
    <source>
        <dbReference type="Proteomes" id="UP000245699"/>
    </source>
</evidence>
<dbReference type="InterPro" id="IPR015943">
    <property type="entry name" value="WD40/YVTN_repeat-like_dom_sf"/>
</dbReference>
<organism evidence="5 6">
    <name type="scientific">Furculomyces boomerangus</name>
    <dbReference type="NCBI Taxonomy" id="61424"/>
    <lineage>
        <taxon>Eukaryota</taxon>
        <taxon>Fungi</taxon>
        <taxon>Fungi incertae sedis</taxon>
        <taxon>Zoopagomycota</taxon>
        <taxon>Kickxellomycotina</taxon>
        <taxon>Harpellomycetes</taxon>
        <taxon>Harpellales</taxon>
        <taxon>Harpellaceae</taxon>
        <taxon>Furculomyces</taxon>
    </lineage>
</organism>
<feature type="repeat" description="WD" evidence="3">
    <location>
        <begin position="463"/>
        <end position="504"/>
    </location>
</feature>
<comment type="caution">
    <text evidence="5">The sequence shown here is derived from an EMBL/GenBank/DDBJ whole genome shotgun (WGS) entry which is preliminary data.</text>
</comment>
<name>A0A2T9YDT3_9FUNG</name>
<evidence type="ECO:0000313" key="5">
    <source>
        <dbReference type="EMBL" id="PVU90475.1"/>
    </source>
</evidence>
<feature type="compositionally biased region" description="Basic and acidic residues" evidence="4">
    <location>
        <begin position="154"/>
        <end position="165"/>
    </location>
</feature>
<evidence type="ECO:0000256" key="2">
    <source>
        <dbReference type="ARBA" id="ARBA00022737"/>
    </source>
</evidence>
<dbReference type="EMBL" id="MBFT01000481">
    <property type="protein sequence ID" value="PVU90475.1"/>
    <property type="molecule type" value="Genomic_DNA"/>
</dbReference>
<evidence type="ECO:0000256" key="4">
    <source>
        <dbReference type="SAM" id="MobiDB-lite"/>
    </source>
</evidence>
<dbReference type="GO" id="GO:0051286">
    <property type="term" value="C:cell tip"/>
    <property type="evidence" value="ECO:0007669"/>
    <property type="project" value="TreeGrafter"/>
</dbReference>
<dbReference type="SUPFAM" id="SSF50978">
    <property type="entry name" value="WD40 repeat-like"/>
    <property type="match status" value="1"/>
</dbReference>
<dbReference type="GO" id="GO:0005634">
    <property type="term" value="C:nucleus"/>
    <property type="evidence" value="ECO:0007669"/>
    <property type="project" value="TreeGrafter"/>
</dbReference>
<dbReference type="InterPro" id="IPR051362">
    <property type="entry name" value="WD_repeat_creC_regulators"/>
</dbReference>
<accession>A0A2T9YDT3</accession>
<reference evidence="5 6" key="1">
    <citation type="journal article" date="2018" name="MBio">
        <title>Comparative Genomics Reveals the Core Gene Toolbox for the Fungus-Insect Symbiosis.</title>
        <authorList>
            <person name="Wang Y."/>
            <person name="Stata M."/>
            <person name="Wang W."/>
            <person name="Stajich J.E."/>
            <person name="White M.M."/>
            <person name="Moncalvo J.M."/>
        </authorList>
    </citation>
    <scope>NUCLEOTIDE SEQUENCE [LARGE SCALE GENOMIC DNA]</scope>
    <source>
        <strain evidence="5 6">AUS-77-4</strain>
    </source>
</reference>
<proteinExistence type="predicted"/>
<dbReference type="InterPro" id="IPR001680">
    <property type="entry name" value="WD40_rpt"/>
</dbReference>
<gene>
    <name evidence="5" type="ORF">BB559_004608</name>
</gene>
<keyword evidence="1 3" id="KW-0853">WD repeat</keyword>
<evidence type="ECO:0000256" key="3">
    <source>
        <dbReference type="PROSITE-ProRule" id="PRU00221"/>
    </source>
</evidence>
<dbReference type="PROSITE" id="PS50294">
    <property type="entry name" value="WD_REPEATS_REGION"/>
    <property type="match status" value="1"/>
</dbReference>
<dbReference type="PANTHER" id="PTHR14107:SF16">
    <property type="entry name" value="AT02583P"/>
    <property type="match status" value="1"/>
</dbReference>
<dbReference type="GO" id="GO:0045013">
    <property type="term" value="P:carbon catabolite repression of transcription"/>
    <property type="evidence" value="ECO:0007669"/>
    <property type="project" value="TreeGrafter"/>
</dbReference>
<dbReference type="PANTHER" id="PTHR14107">
    <property type="entry name" value="WD REPEAT PROTEIN"/>
    <property type="match status" value="1"/>
</dbReference>
<dbReference type="GO" id="GO:0032153">
    <property type="term" value="C:cell division site"/>
    <property type="evidence" value="ECO:0007669"/>
    <property type="project" value="TreeGrafter"/>
</dbReference>
<keyword evidence="6" id="KW-1185">Reference proteome</keyword>
<keyword evidence="2" id="KW-0677">Repeat</keyword>
<sequence length="646" mass="71852">MSSEKEKVTEFQAPEGLWKLSLDASTNSVVNQISPKIDVGVPFEAATKASTILVNGDSNSGLGYGINGAGTKASAKNAKTLFAGGMLVYDTHIQSNSSNYKDNVTNIAEYGKMVNNPTHFSVISAPYRTINAKKSENDERKIFGLLNKSKKDKQTPDLVDLKDSSSKTLKPNGSSDSQVKTFATTNQNTNEPSPKGSNSLVNQAQNGTNQTSESDISLNSFSNQDIPIKGIISRATSSFVVKLVQAYNLAKWLSSADAHTSFMFFNATRSFVWAGRQCNEKDQILARIEFSENTPTCHDVNLMTRSESRIDIIFGFESGDLMCYDPLQGKYDRLNKTRENIGSITKVKWVPGSETQFMASTSTGLIMLIDRHKDYTWAHPQKTSPNPPVQTDFSSINSKSAPDRFEKTSAIKHKTNPLYSWKLSDLSINDIAFSPDCQHLAAVGKDGYLRIIDYINEELKDVYPSYFGSFACVTWSYDGKYILTGGNDDTVTIWSFYERRIVARCMGHDSWVTGVAFDTFLSDNPNDYRFASIGEDTKLLFWDFSIAALSRPKNFGPRHFRGASQVDTVPVSPITTQDTTTEKNLDFGKPIIHQRALKGQVPILQPVSIFSAHEQPLTNIQFWKNSVFTSCRHGQIKSWNRPNISH</sequence>
<dbReference type="Pfam" id="PF00400">
    <property type="entry name" value="WD40"/>
    <property type="match status" value="2"/>
</dbReference>
<dbReference type="OrthoDB" id="3367at2759"/>
<dbReference type="Proteomes" id="UP000245699">
    <property type="component" value="Unassembled WGS sequence"/>
</dbReference>